<accession>A0A521ATT4</accession>
<name>A0A521ATT4_9SPHI</name>
<protein>
    <submittedName>
        <fullName evidence="3">Aldo/keto reductase family protein</fullName>
    </submittedName>
</protein>
<dbReference type="Pfam" id="PF00248">
    <property type="entry name" value="Aldo_ket_red"/>
    <property type="match status" value="1"/>
</dbReference>
<dbReference type="Proteomes" id="UP000320300">
    <property type="component" value="Unassembled WGS sequence"/>
</dbReference>
<dbReference type="EMBL" id="FXTN01000001">
    <property type="protein sequence ID" value="SMO38242.1"/>
    <property type="molecule type" value="Genomic_DNA"/>
</dbReference>
<organism evidence="3 4">
    <name type="scientific">Pedobacter westerhofensis</name>
    <dbReference type="NCBI Taxonomy" id="425512"/>
    <lineage>
        <taxon>Bacteria</taxon>
        <taxon>Pseudomonadati</taxon>
        <taxon>Bacteroidota</taxon>
        <taxon>Sphingobacteriia</taxon>
        <taxon>Sphingobacteriales</taxon>
        <taxon>Sphingobacteriaceae</taxon>
        <taxon>Pedobacter</taxon>
    </lineage>
</organism>
<dbReference type="SUPFAM" id="SSF51430">
    <property type="entry name" value="NAD(P)-linked oxidoreductase"/>
    <property type="match status" value="1"/>
</dbReference>
<keyword evidence="4" id="KW-1185">Reference proteome</keyword>
<dbReference type="InterPro" id="IPR036812">
    <property type="entry name" value="NAD(P)_OxRdtase_dom_sf"/>
</dbReference>
<dbReference type="InterPro" id="IPR050791">
    <property type="entry name" value="Aldo-Keto_reductase"/>
</dbReference>
<dbReference type="GO" id="GO:0005737">
    <property type="term" value="C:cytoplasm"/>
    <property type="evidence" value="ECO:0007669"/>
    <property type="project" value="TreeGrafter"/>
</dbReference>
<evidence type="ECO:0000313" key="3">
    <source>
        <dbReference type="EMBL" id="SMO38242.1"/>
    </source>
</evidence>
<sequence length="106" mass="12096">MKSPLPEGDYRRIFPRFQGDNFLKNLEKVELLKDLAKAKGHTPAQLAIAWVNAQGDQIMPLISMSSRSRLTENIEAMLIRFSPDEMESLNQHFSHGAIIGNTFLRR</sequence>
<reference evidence="3 4" key="1">
    <citation type="submission" date="2017-05" db="EMBL/GenBank/DDBJ databases">
        <authorList>
            <person name="Varghese N."/>
            <person name="Submissions S."/>
        </authorList>
    </citation>
    <scope>NUCLEOTIDE SEQUENCE [LARGE SCALE GENOMIC DNA]</scope>
    <source>
        <strain evidence="3 4">DSM 19036</strain>
    </source>
</reference>
<dbReference type="PANTHER" id="PTHR43625:SF40">
    <property type="entry name" value="ALDO-KETO REDUCTASE YAKC [NADP(+)]"/>
    <property type="match status" value="1"/>
</dbReference>
<evidence type="ECO:0000259" key="2">
    <source>
        <dbReference type="Pfam" id="PF00248"/>
    </source>
</evidence>
<feature type="domain" description="NADP-dependent oxidoreductase" evidence="2">
    <location>
        <begin position="22"/>
        <end position="92"/>
    </location>
</feature>
<dbReference type="Gene3D" id="3.20.20.100">
    <property type="entry name" value="NADP-dependent oxidoreductase domain"/>
    <property type="match status" value="1"/>
</dbReference>
<proteinExistence type="predicted"/>
<dbReference type="AlphaFoldDB" id="A0A521ATT4"/>
<dbReference type="GO" id="GO:0016491">
    <property type="term" value="F:oxidoreductase activity"/>
    <property type="evidence" value="ECO:0007669"/>
    <property type="project" value="UniProtKB-KW"/>
</dbReference>
<dbReference type="InterPro" id="IPR023210">
    <property type="entry name" value="NADP_OxRdtase_dom"/>
</dbReference>
<dbReference type="PANTHER" id="PTHR43625">
    <property type="entry name" value="AFLATOXIN B1 ALDEHYDE REDUCTASE"/>
    <property type="match status" value="1"/>
</dbReference>
<keyword evidence="1" id="KW-0560">Oxidoreductase</keyword>
<evidence type="ECO:0000313" key="4">
    <source>
        <dbReference type="Proteomes" id="UP000320300"/>
    </source>
</evidence>
<evidence type="ECO:0000256" key="1">
    <source>
        <dbReference type="ARBA" id="ARBA00023002"/>
    </source>
</evidence>
<gene>
    <name evidence="3" type="ORF">SAMN06265348_101433</name>
</gene>